<dbReference type="EMBL" id="GGEC01061033">
    <property type="protein sequence ID" value="MBX41517.1"/>
    <property type="molecule type" value="Transcribed_RNA"/>
</dbReference>
<organism evidence="2">
    <name type="scientific">Rhizophora mucronata</name>
    <name type="common">Asiatic mangrove</name>
    <dbReference type="NCBI Taxonomy" id="61149"/>
    <lineage>
        <taxon>Eukaryota</taxon>
        <taxon>Viridiplantae</taxon>
        <taxon>Streptophyta</taxon>
        <taxon>Embryophyta</taxon>
        <taxon>Tracheophyta</taxon>
        <taxon>Spermatophyta</taxon>
        <taxon>Magnoliopsida</taxon>
        <taxon>eudicotyledons</taxon>
        <taxon>Gunneridae</taxon>
        <taxon>Pentapetalae</taxon>
        <taxon>rosids</taxon>
        <taxon>fabids</taxon>
        <taxon>Malpighiales</taxon>
        <taxon>Rhizophoraceae</taxon>
        <taxon>Rhizophora</taxon>
    </lineage>
</organism>
<reference evidence="2" key="1">
    <citation type="submission" date="2018-02" db="EMBL/GenBank/DDBJ databases">
        <title>Rhizophora mucronata_Transcriptome.</title>
        <authorList>
            <person name="Meera S.P."/>
            <person name="Sreeshan A."/>
            <person name="Augustine A."/>
        </authorList>
    </citation>
    <scope>NUCLEOTIDE SEQUENCE</scope>
    <source>
        <tissue evidence="2">Leaf</tissue>
    </source>
</reference>
<name>A0A2P2NGA9_RHIMU</name>
<feature type="region of interest" description="Disordered" evidence="1">
    <location>
        <begin position="45"/>
        <end position="76"/>
    </location>
</feature>
<dbReference type="AlphaFoldDB" id="A0A2P2NGA9"/>
<evidence type="ECO:0000256" key="1">
    <source>
        <dbReference type="SAM" id="MobiDB-lite"/>
    </source>
</evidence>
<proteinExistence type="predicted"/>
<protein>
    <submittedName>
        <fullName evidence="2">Uncharacterized protein MANES_02G039000</fullName>
    </submittedName>
</protein>
<evidence type="ECO:0000313" key="2">
    <source>
        <dbReference type="EMBL" id="MBX41517.1"/>
    </source>
</evidence>
<sequence length="76" mass="8089">MDSKGQLAIAQRLEVGRLEWAAEHAAVLQGTVAAAEEILGSGDEELPLVSAPGLPSQRMHSKGWQGNQTRSLPVSR</sequence>
<accession>A0A2P2NGA9</accession>
<feature type="compositionally biased region" description="Polar residues" evidence="1">
    <location>
        <begin position="64"/>
        <end position="76"/>
    </location>
</feature>